<dbReference type="GO" id="GO:0015074">
    <property type="term" value="P:DNA integration"/>
    <property type="evidence" value="ECO:0007669"/>
    <property type="project" value="InterPro"/>
</dbReference>
<dbReference type="Gene3D" id="1.10.443.10">
    <property type="entry name" value="Intergrase catalytic core"/>
    <property type="match status" value="1"/>
</dbReference>
<dbReference type="SUPFAM" id="SSF56349">
    <property type="entry name" value="DNA breaking-rejoining enzymes"/>
    <property type="match status" value="1"/>
</dbReference>
<dbReference type="GO" id="GO:0006310">
    <property type="term" value="P:DNA recombination"/>
    <property type="evidence" value="ECO:0007669"/>
    <property type="project" value="UniProtKB-KW"/>
</dbReference>
<dbReference type="AlphaFoldDB" id="A0A4V6N712"/>
<organism evidence="3 4">
    <name type="scientific">Steccherinum ochraceum</name>
    <dbReference type="NCBI Taxonomy" id="92696"/>
    <lineage>
        <taxon>Eukaryota</taxon>
        <taxon>Fungi</taxon>
        <taxon>Dikarya</taxon>
        <taxon>Basidiomycota</taxon>
        <taxon>Agaricomycotina</taxon>
        <taxon>Agaricomycetes</taxon>
        <taxon>Polyporales</taxon>
        <taxon>Steccherinaceae</taxon>
        <taxon>Steccherinum</taxon>
    </lineage>
</organism>
<dbReference type="InterPro" id="IPR013762">
    <property type="entry name" value="Integrase-like_cat_sf"/>
</dbReference>
<dbReference type="STRING" id="92696.A0A4V6N712"/>
<sequence length="851" mass="95049">MGGAHYAHKRKALDAGILVTSSGSGKHAKTASTPGAKKVVSLNELRTKKKQSVKKGGVAGKTRTKYDNAMAAMRVWAKQYGPSKETDVDTLHTVNGGSSPKEGVLGGDATFQGAFTGPPTKQTVEAFTLYMTFKVTMDVHVGKSSIDGYHAAFKDYYKNLDGDTYRGEWRYDPETKRMVGNPADSAEVQDVKKSLSNIVSEEGGERTHSEAMKYEHLVKIREWSEKLLGGTLDQVAAEVPTDDQRRALVTKHLEFMAFLSVGWVLWLRNFETVKLKYGDILHPVESEKSADPFFTLFVSDRKGWQRRMGKEGSIEMDLQGLELSANKYNIYDLSGDLPAVNVYQDLPRWIQYLEKYHYGRPLRPEDYLFPTLSANGTVNPKEMISHDTVQKWLDEFTTSSGVAATVKGRFTTHCLRRGGAQYRFVLAPAGKRWALSRVRWWGGWAKGENRDTLLRYLLDELHLYQESHTDALRPDRLDPQDPVPQLSDALAQVLERTCRESLSSIRQDVSALISSIAPQFTSDGGDSSLPMQEVHPQFHAGTPSSLSRQPQRPLTGNRSSSLPFSLQQQVAWFPPFPAYPPVRQPNHYAYSLPFYTHPPTAYSGYAASTVGMPGTLLAAPGQFHLPTLHPHEPYHQFLTHMAPPATHSYPPPNAYATTASGSTAQSRQESHAPPSGSHTNQAAPTPAQVSTMSDISHLPSHAHKILRVPYKRPGKSTRRKEDGWRDVIEQWDVGVPSEGIPALKTWKREGRTGSNQKVAQLYSNRKVIALEFIDEYNRDEVAFLAAYPEHTAGITKLKHAIDRARQQRGLRRQRRSKHGSPEERMRAQSEASSSRSDVESDDDEDKEDGDQ</sequence>
<protein>
    <recommendedName>
        <fullName evidence="5">Tyr recombinase domain-containing protein</fullName>
    </recommendedName>
</protein>
<proteinExistence type="predicted"/>
<gene>
    <name evidence="3" type="ORF">EIP91_008673</name>
</gene>
<feature type="compositionally biased region" description="Basic residues" evidence="2">
    <location>
        <begin position="703"/>
        <end position="718"/>
    </location>
</feature>
<evidence type="ECO:0000313" key="4">
    <source>
        <dbReference type="Proteomes" id="UP000292702"/>
    </source>
</evidence>
<feature type="region of interest" description="Disordered" evidence="2">
    <location>
        <begin position="703"/>
        <end position="722"/>
    </location>
</feature>
<dbReference type="Proteomes" id="UP000292702">
    <property type="component" value="Unassembled WGS sequence"/>
</dbReference>
<evidence type="ECO:0000313" key="3">
    <source>
        <dbReference type="EMBL" id="TCD61277.1"/>
    </source>
</evidence>
<dbReference type="InterPro" id="IPR011010">
    <property type="entry name" value="DNA_brk_join_enz"/>
</dbReference>
<feature type="region of interest" description="Disordered" evidence="2">
    <location>
        <begin position="642"/>
        <end position="692"/>
    </location>
</feature>
<feature type="region of interest" description="Disordered" evidence="2">
    <location>
        <begin position="524"/>
        <end position="561"/>
    </location>
</feature>
<keyword evidence="1" id="KW-0233">DNA recombination</keyword>
<accession>A0A4V6N712</accession>
<name>A0A4V6N712_9APHY</name>
<comment type="caution">
    <text evidence="3">The sequence shown here is derived from an EMBL/GenBank/DDBJ whole genome shotgun (WGS) entry which is preliminary data.</text>
</comment>
<dbReference type="OrthoDB" id="164951at2759"/>
<feature type="compositionally biased region" description="Polar residues" evidence="2">
    <location>
        <begin position="676"/>
        <end position="692"/>
    </location>
</feature>
<feature type="compositionally biased region" description="Basic residues" evidence="2">
    <location>
        <begin position="806"/>
        <end position="818"/>
    </location>
</feature>
<evidence type="ECO:0008006" key="5">
    <source>
        <dbReference type="Google" id="ProtNLM"/>
    </source>
</evidence>
<evidence type="ECO:0000256" key="1">
    <source>
        <dbReference type="ARBA" id="ARBA00023172"/>
    </source>
</evidence>
<reference evidence="3 4" key="1">
    <citation type="submission" date="2018-11" db="EMBL/GenBank/DDBJ databases">
        <title>Genome assembly of Steccherinum ochraceum LE-BIN_3174, the white-rot fungus of the Steccherinaceae family (The Residual Polyporoid clade, Polyporales, Basidiomycota).</title>
        <authorList>
            <person name="Fedorova T.V."/>
            <person name="Glazunova O.A."/>
            <person name="Landesman E.O."/>
            <person name="Moiseenko K.V."/>
            <person name="Psurtseva N.V."/>
            <person name="Savinova O.S."/>
            <person name="Shakhova N.V."/>
            <person name="Tyazhelova T.V."/>
            <person name="Vasina D.V."/>
        </authorList>
    </citation>
    <scope>NUCLEOTIDE SEQUENCE [LARGE SCALE GENOMIC DNA]</scope>
    <source>
        <strain evidence="3 4">LE-BIN_3174</strain>
    </source>
</reference>
<dbReference type="GO" id="GO:0003677">
    <property type="term" value="F:DNA binding"/>
    <property type="evidence" value="ECO:0007669"/>
    <property type="project" value="InterPro"/>
</dbReference>
<evidence type="ECO:0000256" key="2">
    <source>
        <dbReference type="SAM" id="MobiDB-lite"/>
    </source>
</evidence>
<feature type="compositionally biased region" description="Polar residues" evidence="2">
    <location>
        <begin position="542"/>
        <end position="561"/>
    </location>
</feature>
<feature type="compositionally biased region" description="Polar residues" evidence="2">
    <location>
        <begin position="655"/>
        <end position="667"/>
    </location>
</feature>
<keyword evidence="4" id="KW-1185">Reference proteome</keyword>
<dbReference type="EMBL" id="RWJN01000484">
    <property type="protein sequence ID" value="TCD61277.1"/>
    <property type="molecule type" value="Genomic_DNA"/>
</dbReference>
<feature type="region of interest" description="Disordered" evidence="2">
    <location>
        <begin position="798"/>
        <end position="851"/>
    </location>
</feature>
<feature type="compositionally biased region" description="Acidic residues" evidence="2">
    <location>
        <begin position="839"/>
        <end position="851"/>
    </location>
</feature>